<dbReference type="GO" id="GO:0006508">
    <property type="term" value="P:proteolysis"/>
    <property type="evidence" value="ECO:0007669"/>
    <property type="project" value="UniProtKB-KW"/>
</dbReference>
<feature type="domain" description="Ubiquitin-like protease family profile" evidence="4">
    <location>
        <begin position="249"/>
        <end position="395"/>
    </location>
</feature>
<keyword evidence="3" id="KW-0378">Hydrolase</keyword>
<name>A0AAE0E9M5_9ROSI</name>
<dbReference type="InterPro" id="IPR015410">
    <property type="entry name" value="DUF1985"/>
</dbReference>
<dbReference type="PANTHER" id="PTHR48449:SF1">
    <property type="entry name" value="DUF1985 DOMAIN-CONTAINING PROTEIN"/>
    <property type="match status" value="1"/>
</dbReference>
<proteinExistence type="inferred from homology"/>
<dbReference type="Proteomes" id="UP001281410">
    <property type="component" value="Unassembled WGS sequence"/>
</dbReference>
<evidence type="ECO:0000256" key="3">
    <source>
        <dbReference type="ARBA" id="ARBA00022801"/>
    </source>
</evidence>
<comment type="caution">
    <text evidence="5">The sequence shown here is derived from an EMBL/GenBank/DDBJ whole genome shotgun (WGS) entry which is preliminary data.</text>
</comment>
<evidence type="ECO:0000313" key="5">
    <source>
        <dbReference type="EMBL" id="KAK3220146.1"/>
    </source>
</evidence>
<sequence length="417" mass="47812">MHELKFSGQLVHHLLLRQIRSSCKSEMWFAVGGKTFRLSIEDFCLITGLACGPDPPDCNANNEENTRKLDALGKRMDQMDKKLDLIINLLGGEGKAPTEERHQQEKLYDAMEVDGEKMDAKVGVDLEEDVPDAVVIKGEDKIVHKHVEAQVNVDVWKGEEIGIREHYEAQVHVDDRNDDEANIPAGKVEDKCNTNLEDTSPMVDMQNKEVSPSNNTDRSIIVYEKPPPNVPKRRPKKAAALKSPYTDTQVIKPKKLTKFKPFPNLPQSVLKKFESCLEEDDFEDERKNVVHLPLCLTNRAWFKTLYTSDKWLTEEVYLPLNYESKHWVLAKIDFIARKITVYDSETYCIGPRKFERPEIEHGEDMTPWSVERRELVPQQEKSDCEVFVIKFVEHLIHGESIDSVQAIKSSTSEHTCV</sequence>
<dbReference type="GO" id="GO:0008234">
    <property type="term" value="F:cysteine-type peptidase activity"/>
    <property type="evidence" value="ECO:0007669"/>
    <property type="project" value="InterPro"/>
</dbReference>
<accession>A0AAE0E9M5</accession>
<dbReference type="AlphaFoldDB" id="A0AAE0E9M5"/>
<comment type="similarity">
    <text evidence="1">Belongs to the peptidase C48 family.</text>
</comment>
<dbReference type="PANTHER" id="PTHR48449">
    <property type="entry name" value="DUF1985 DOMAIN-CONTAINING PROTEIN"/>
    <property type="match status" value="1"/>
</dbReference>
<dbReference type="EMBL" id="JANJYJ010000004">
    <property type="protein sequence ID" value="KAK3220146.1"/>
    <property type="molecule type" value="Genomic_DNA"/>
</dbReference>
<evidence type="ECO:0000256" key="2">
    <source>
        <dbReference type="ARBA" id="ARBA00022670"/>
    </source>
</evidence>
<dbReference type="PROSITE" id="PS50600">
    <property type="entry name" value="ULP_PROTEASE"/>
    <property type="match status" value="1"/>
</dbReference>
<keyword evidence="2" id="KW-0645">Protease</keyword>
<dbReference type="SUPFAM" id="SSF54001">
    <property type="entry name" value="Cysteine proteinases"/>
    <property type="match status" value="1"/>
</dbReference>
<evidence type="ECO:0000259" key="4">
    <source>
        <dbReference type="PROSITE" id="PS50600"/>
    </source>
</evidence>
<reference evidence="5" key="1">
    <citation type="journal article" date="2023" name="Plant J.">
        <title>Genome sequences and population genomics provide insights into the demographic history, inbreeding, and mutation load of two 'living fossil' tree species of Dipteronia.</title>
        <authorList>
            <person name="Feng Y."/>
            <person name="Comes H.P."/>
            <person name="Chen J."/>
            <person name="Zhu S."/>
            <person name="Lu R."/>
            <person name="Zhang X."/>
            <person name="Li P."/>
            <person name="Qiu J."/>
            <person name="Olsen K.M."/>
            <person name="Qiu Y."/>
        </authorList>
    </citation>
    <scope>NUCLEOTIDE SEQUENCE</scope>
    <source>
        <strain evidence="5">NBL</strain>
    </source>
</reference>
<organism evidence="5 6">
    <name type="scientific">Dipteronia sinensis</name>
    <dbReference type="NCBI Taxonomy" id="43782"/>
    <lineage>
        <taxon>Eukaryota</taxon>
        <taxon>Viridiplantae</taxon>
        <taxon>Streptophyta</taxon>
        <taxon>Embryophyta</taxon>
        <taxon>Tracheophyta</taxon>
        <taxon>Spermatophyta</taxon>
        <taxon>Magnoliopsida</taxon>
        <taxon>eudicotyledons</taxon>
        <taxon>Gunneridae</taxon>
        <taxon>Pentapetalae</taxon>
        <taxon>rosids</taxon>
        <taxon>malvids</taxon>
        <taxon>Sapindales</taxon>
        <taxon>Sapindaceae</taxon>
        <taxon>Hippocastanoideae</taxon>
        <taxon>Acereae</taxon>
        <taxon>Dipteronia</taxon>
    </lineage>
</organism>
<protein>
    <recommendedName>
        <fullName evidence="4">Ubiquitin-like protease family profile domain-containing protein</fullName>
    </recommendedName>
</protein>
<dbReference type="Gene3D" id="3.40.395.10">
    <property type="entry name" value="Adenoviral Proteinase, Chain A"/>
    <property type="match status" value="1"/>
</dbReference>
<keyword evidence="6" id="KW-1185">Reference proteome</keyword>
<dbReference type="InterPro" id="IPR038765">
    <property type="entry name" value="Papain-like_cys_pep_sf"/>
</dbReference>
<dbReference type="InterPro" id="IPR003653">
    <property type="entry name" value="Peptidase_C48_C"/>
</dbReference>
<dbReference type="Pfam" id="PF02902">
    <property type="entry name" value="Peptidase_C48"/>
    <property type="match status" value="1"/>
</dbReference>
<gene>
    <name evidence="5" type="ORF">Dsin_014116</name>
</gene>
<evidence type="ECO:0000256" key="1">
    <source>
        <dbReference type="ARBA" id="ARBA00005234"/>
    </source>
</evidence>
<dbReference type="Pfam" id="PF09331">
    <property type="entry name" value="DUF1985"/>
    <property type="match status" value="1"/>
</dbReference>
<evidence type="ECO:0000313" key="6">
    <source>
        <dbReference type="Proteomes" id="UP001281410"/>
    </source>
</evidence>